<evidence type="ECO:0000313" key="1">
    <source>
        <dbReference type="EMBL" id="JAB60938.1"/>
    </source>
</evidence>
<sequence length="104" mass="11874">TNFKALSGCQQRKKSLLGRKPILTVDQESALAQRIIRLSQVDYPLTPGVLRSCVYKFAKTNNIKNPFRTEKEMAGLFWLKGFLSRNPESRPRKAQNLNPAQVQK</sequence>
<feature type="non-terminal residue" evidence="1">
    <location>
        <position position="104"/>
    </location>
</feature>
<dbReference type="EMBL" id="GALX01007528">
    <property type="protein sequence ID" value="JAB60938.1"/>
    <property type="molecule type" value="Transcribed_RNA"/>
</dbReference>
<evidence type="ECO:0008006" key="2">
    <source>
        <dbReference type="Google" id="ProtNLM"/>
    </source>
</evidence>
<protein>
    <recommendedName>
        <fullName evidence="2">HTH CENPB-type domain-containing protein</fullName>
    </recommendedName>
</protein>
<name>V5GKN6_ANOGL</name>
<proteinExistence type="predicted"/>
<reference evidence="1" key="1">
    <citation type="submission" date="2013-07" db="EMBL/GenBank/DDBJ databases">
        <title>Midgut Transcriptome Profiling of Anoplphora glabripennis, a Lignocellulose Degrading, Wood-Boring Cerambycid.</title>
        <authorList>
            <person name="Scully E.D."/>
            <person name="Hoover K."/>
            <person name="Carlson J.E."/>
            <person name="Tien M."/>
            <person name="Geib S.M."/>
        </authorList>
    </citation>
    <scope>NUCLEOTIDE SEQUENCE</scope>
</reference>
<feature type="non-terminal residue" evidence="1">
    <location>
        <position position="1"/>
    </location>
</feature>
<dbReference type="AlphaFoldDB" id="V5GKN6"/>
<organism evidence="1">
    <name type="scientific">Anoplophora glabripennis</name>
    <name type="common">Asian longhorn beetle</name>
    <name type="synonym">Anoplophora nobilis</name>
    <dbReference type="NCBI Taxonomy" id="217634"/>
    <lineage>
        <taxon>Eukaryota</taxon>
        <taxon>Metazoa</taxon>
        <taxon>Ecdysozoa</taxon>
        <taxon>Arthropoda</taxon>
        <taxon>Hexapoda</taxon>
        <taxon>Insecta</taxon>
        <taxon>Pterygota</taxon>
        <taxon>Neoptera</taxon>
        <taxon>Endopterygota</taxon>
        <taxon>Coleoptera</taxon>
        <taxon>Polyphaga</taxon>
        <taxon>Cucujiformia</taxon>
        <taxon>Chrysomeloidea</taxon>
        <taxon>Cerambycidae</taxon>
        <taxon>Lamiinae</taxon>
        <taxon>Lamiini</taxon>
        <taxon>Anoplophora</taxon>
    </lineage>
</organism>
<accession>V5GKN6</accession>